<reference evidence="3" key="2">
    <citation type="submission" date="2021-11" db="EMBL/GenBank/DDBJ databases">
        <authorList>
            <consortium name="Genoscope - CEA"/>
            <person name="William W."/>
        </authorList>
    </citation>
    <scope>NUCLEOTIDE SEQUENCE</scope>
</reference>
<dbReference type="EMBL" id="HBIW01014776">
    <property type="protein sequence ID" value="CAE0697292.1"/>
    <property type="molecule type" value="Transcribed_RNA"/>
</dbReference>
<dbReference type="InterPro" id="IPR036812">
    <property type="entry name" value="NAD(P)_OxRdtase_dom_sf"/>
</dbReference>
<protein>
    <recommendedName>
        <fullName evidence="1">NADP-dependent oxidoreductase domain-containing protein</fullName>
    </recommendedName>
</protein>
<dbReference type="OrthoDB" id="2310150at2759"/>
<dbReference type="Pfam" id="PF00248">
    <property type="entry name" value="Aldo_ket_red"/>
    <property type="match status" value="1"/>
</dbReference>
<dbReference type="Gene3D" id="3.20.20.100">
    <property type="entry name" value="NADP-dependent oxidoreductase domain"/>
    <property type="match status" value="1"/>
</dbReference>
<organism evidence="2">
    <name type="scientific">Pelagomonas calceolata</name>
    <dbReference type="NCBI Taxonomy" id="35677"/>
    <lineage>
        <taxon>Eukaryota</taxon>
        <taxon>Sar</taxon>
        <taxon>Stramenopiles</taxon>
        <taxon>Ochrophyta</taxon>
        <taxon>Pelagophyceae</taxon>
        <taxon>Pelagomonadales</taxon>
        <taxon>Pelagomonadaceae</taxon>
        <taxon>Pelagomonas</taxon>
    </lineage>
</organism>
<accession>A0A7S3ZXT1</accession>
<evidence type="ECO:0000313" key="4">
    <source>
        <dbReference type="Proteomes" id="UP000789595"/>
    </source>
</evidence>
<sequence length="351" mass="38972">MPRPLARRDALRKVKYGRSDMVVSELCAGSMTWGSFNGSEEEAHAQLDCFVEHGVNFFDTAEMYPVAFNYGKTTETWIGNWLARRIGDGTVKREDLYFATKCNPLGTGGTVGKPGKWKKHAFDADRLRASCEASLSRLQCDYIDLYMLHFPSRMGGEAFGWANWKDGRYDAARTSTGAEADFEAQVRAVQGLFDAKLIRHWGLSNETAYGLTMFCLACDRLGVPRPVSVQNDFNFNNRTYETSTAEACHHLGVVGMPYGALGGGALTGKYQNAKYAGDRPLELARHNFKPKFQTRYRSPRGAAATREYIKLAEAWGLAPAELALAWCREAASYLAVPRRSGAVTPSRRLVS</sequence>
<dbReference type="PANTHER" id="PTHR43364">
    <property type="entry name" value="NADH-SPECIFIC METHYLGLYOXAL REDUCTASE-RELATED"/>
    <property type="match status" value="1"/>
</dbReference>
<dbReference type="InterPro" id="IPR050523">
    <property type="entry name" value="AKR_Detox_Biosynth"/>
</dbReference>
<dbReference type="InterPro" id="IPR023210">
    <property type="entry name" value="NADP_OxRdtase_dom"/>
</dbReference>
<dbReference type="PANTHER" id="PTHR43364:SF17">
    <property type="entry name" value="ALDO KETO REDUCTASE"/>
    <property type="match status" value="1"/>
</dbReference>
<dbReference type="EMBL" id="CAKKNE010000004">
    <property type="protein sequence ID" value="CAH0373470.1"/>
    <property type="molecule type" value="Genomic_DNA"/>
</dbReference>
<dbReference type="AlphaFoldDB" id="A0A7S3ZXT1"/>
<evidence type="ECO:0000259" key="1">
    <source>
        <dbReference type="Pfam" id="PF00248"/>
    </source>
</evidence>
<proteinExistence type="predicted"/>
<reference evidence="2" key="1">
    <citation type="submission" date="2021-01" db="EMBL/GenBank/DDBJ databases">
        <authorList>
            <person name="Corre E."/>
            <person name="Pelletier E."/>
            <person name="Niang G."/>
            <person name="Scheremetjew M."/>
            <person name="Finn R."/>
            <person name="Kale V."/>
            <person name="Holt S."/>
            <person name="Cochrane G."/>
            <person name="Meng A."/>
            <person name="Brown T."/>
            <person name="Cohen L."/>
        </authorList>
    </citation>
    <scope>NUCLEOTIDE SEQUENCE</scope>
    <source>
        <strain evidence="2">CCMP1756</strain>
    </source>
</reference>
<evidence type="ECO:0000313" key="3">
    <source>
        <dbReference type="EMBL" id="CAH0373470.1"/>
    </source>
</evidence>
<dbReference type="Proteomes" id="UP000789595">
    <property type="component" value="Unassembled WGS sequence"/>
</dbReference>
<evidence type="ECO:0000313" key="2">
    <source>
        <dbReference type="EMBL" id="CAE0697292.1"/>
    </source>
</evidence>
<keyword evidence="4" id="KW-1185">Reference proteome</keyword>
<feature type="domain" description="NADP-dependent oxidoreductase" evidence="1">
    <location>
        <begin position="25"/>
        <end position="330"/>
    </location>
</feature>
<name>A0A7S3ZXT1_9STRA</name>
<gene>
    <name evidence="2" type="ORF">PCAL00307_LOCUS12728</name>
    <name evidence="3" type="ORF">PECAL_4P06740</name>
</gene>
<dbReference type="SUPFAM" id="SSF51430">
    <property type="entry name" value="NAD(P)-linked oxidoreductase"/>
    <property type="match status" value="1"/>
</dbReference>